<evidence type="ECO:0000313" key="7">
    <source>
        <dbReference type="Proteomes" id="UP001231587"/>
    </source>
</evidence>
<comment type="caution">
    <text evidence="4">The sequence shown here is derived from an EMBL/GenBank/DDBJ whole genome shotgun (WGS) entry which is preliminary data.</text>
</comment>
<dbReference type="AlphaFoldDB" id="A0A9X0YKJ8"/>
<dbReference type="InterPro" id="IPR036942">
    <property type="entry name" value="Beta-barrel_TonB_sf"/>
</dbReference>
<evidence type="ECO:0000313" key="5">
    <source>
        <dbReference type="EMBL" id="MDQ0334173.1"/>
    </source>
</evidence>
<evidence type="ECO:0008006" key="8">
    <source>
        <dbReference type="Google" id="ProtNLM"/>
    </source>
</evidence>
<gene>
    <name evidence="4" type="ORF">J2Z56_002237</name>
    <name evidence="5" type="ORF">J2Z57_000595</name>
</gene>
<dbReference type="EMBL" id="JAGGJQ010000006">
    <property type="protein sequence ID" value="MBP1840309.1"/>
    <property type="molecule type" value="Genomic_DNA"/>
</dbReference>
<dbReference type="GO" id="GO:0009279">
    <property type="term" value="C:cell outer membrane"/>
    <property type="evidence" value="ECO:0007669"/>
    <property type="project" value="UniProtKB-SubCell"/>
</dbReference>
<evidence type="ECO:0000256" key="1">
    <source>
        <dbReference type="ARBA" id="ARBA00004442"/>
    </source>
</evidence>
<dbReference type="Proteomes" id="UP001231587">
    <property type="component" value="Unassembled WGS sequence"/>
</dbReference>
<dbReference type="SUPFAM" id="SSF49464">
    <property type="entry name" value="Carboxypeptidase regulatory domain-like"/>
    <property type="match status" value="1"/>
</dbReference>
<name>A0A9X0YKJ8_9FLAO</name>
<organism evidence="4 6">
    <name type="scientific">Formosa algae</name>
    <dbReference type="NCBI Taxonomy" id="225843"/>
    <lineage>
        <taxon>Bacteria</taxon>
        <taxon>Pseudomonadati</taxon>
        <taxon>Bacteroidota</taxon>
        <taxon>Flavobacteriia</taxon>
        <taxon>Flavobacteriales</taxon>
        <taxon>Flavobacteriaceae</taxon>
        <taxon>Formosa</taxon>
    </lineage>
</organism>
<dbReference type="InterPro" id="IPR008969">
    <property type="entry name" value="CarboxyPept-like_regulatory"/>
</dbReference>
<protein>
    <recommendedName>
        <fullName evidence="8">TonB-dependent receptor</fullName>
    </recommendedName>
</protein>
<evidence type="ECO:0000256" key="2">
    <source>
        <dbReference type="ARBA" id="ARBA00023136"/>
    </source>
</evidence>
<accession>A0A9X0YKJ8</accession>
<dbReference type="RefSeq" id="WP_057783035.1">
    <property type="nucleotide sequence ID" value="NZ_JAGGJQ010000006.1"/>
</dbReference>
<dbReference type="Gene3D" id="2.60.40.1120">
    <property type="entry name" value="Carboxypeptidase-like, regulatory domain"/>
    <property type="match status" value="1"/>
</dbReference>
<keyword evidence="7" id="KW-1185">Reference proteome</keyword>
<dbReference type="EMBL" id="JAUSUU010000001">
    <property type="protein sequence ID" value="MDQ0334173.1"/>
    <property type="molecule type" value="Genomic_DNA"/>
</dbReference>
<evidence type="ECO:0000313" key="4">
    <source>
        <dbReference type="EMBL" id="MBP1840309.1"/>
    </source>
</evidence>
<evidence type="ECO:0000313" key="6">
    <source>
        <dbReference type="Proteomes" id="UP001138672"/>
    </source>
</evidence>
<dbReference type="Gene3D" id="2.40.170.20">
    <property type="entry name" value="TonB-dependent receptor, beta-barrel domain"/>
    <property type="match status" value="1"/>
</dbReference>
<dbReference type="OrthoDB" id="1453181at2"/>
<keyword evidence="3" id="KW-0998">Cell outer membrane</keyword>
<reference evidence="4" key="1">
    <citation type="submission" date="2021-03" db="EMBL/GenBank/DDBJ databases">
        <title>Genomic Encyclopedia of Type Strains, Phase IV (KMG-IV): sequencing the most valuable type-strain genomes for metagenomic binning, comparative biology and taxonomic classification.</title>
        <authorList>
            <person name="Goeker M."/>
        </authorList>
    </citation>
    <scope>NUCLEOTIDE SEQUENCE</scope>
    <source>
        <strain evidence="4">DSM 15523</strain>
        <strain evidence="5 7">DSM 16476</strain>
    </source>
</reference>
<keyword evidence="2" id="KW-0472">Membrane</keyword>
<comment type="subcellular location">
    <subcellularLocation>
        <location evidence="1">Cell outer membrane</location>
    </subcellularLocation>
</comment>
<dbReference type="SUPFAM" id="SSF56935">
    <property type="entry name" value="Porins"/>
    <property type="match status" value="1"/>
</dbReference>
<dbReference type="Proteomes" id="UP001138672">
    <property type="component" value="Unassembled WGS sequence"/>
</dbReference>
<sequence length="920" mass="104179">MKRYILAILCFLWFFQCVFSQKQHISGSVKDAMSLQPLHHVSISIEGTNLAAETDSLGLFKLIDIDLLGDQILKISKPGYLDKRYPIIINTGESLHIDDMFLRVDKTANKDLYTIVLSDDELNDDTSAADNISGLLQATKDVFQRTAAFEFSSSFFKIRGLDSSEGKLLINGIEMNTLFNGRMQWSNWGGINDVLRNQEFSYGLAASTLNFGGVLGTTNISTRASKYRTGGRLTYTSSNRSYANRLMASYASGLIKNGWAYALSIGRRWGNEGYQDATFYDANSFFVTVEKQLNATQSLNFTGFYTPNRRGKSSPNTQEVFDLRDIKYNEYWGNHNGEKRNSRIKDVAQPIFILSHFWNINSDTELQTNLSYTFGKQGHSRLDYPGGGNPSPAYYQKLPSYYLADTSGPDYGNAYLAEQEFKHNGQMDWNRMYDANITNANQGLEAAYVHYEDRTDDNQITLNSILNTTFNEHVLFSGSLNYSSLVSDNFAEIQDLLGASSYLNVDAFDGWQYDLQHPNRLVGKGGKIKYNYTMYAKVMSGFAQIQIKHKIMDYFVALHVNHTNYQRDGLFQNEAFKDNSLGESEALNFFGYGLKGGVTYKFSAKHVVNFHTAYLSRAPNIKNSFSNPRENNNTVKDISEEHILALDASYIYRSRIITSKLTGFYIDKRGSNEIGFYYADGLTSAGIEFNETSAFVQEVLHNVNTLHFGLELGVEAKITSSFKLKSAASFGQYTYNNNPNLYLTSSSFVTQDGSIDFGKAQLQNYKVAGGPQAAFSFGFEYSDPEYWWFGATVNYMTNTYVDVSPLTRTSNFYLDDDGLPFNDYDEVVAKQLLKQERFDDYVVVNLIGGKSWKLDKYYLGLFVSINNVLDNIYKTGGFEQGRNANYRELKADNENPIRVFGPKYWYGRGATYFANVNIRF</sequence>
<evidence type="ECO:0000256" key="3">
    <source>
        <dbReference type="ARBA" id="ARBA00023237"/>
    </source>
</evidence>
<proteinExistence type="predicted"/>